<evidence type="ECO:0000313" key="3">
    <source>
        <dbReference type="Proteomes" id="UP001210261"/>
    </source>
</evidence>
<name>A0ABT4VDG8_9HELI</name>
<protein>
    <submittedName>
        <fullName evidence="2">Uncharacterized protein</fullName>
    </submittedName>
</protein>
<organism evidence="2 3">
    <name type="scientific">Helicobacter ibis</name>
    <dbReference type="NCBI Taxonomy" id="2962633"/>
    <lineage>
        <taxon>Bacteria</taxon>
        <taxon>Pseudomonadati</taxon>
        <taxon>Campylobacterota</taxon>
        <taxon>Epsilonproteobacteria</taxon>
        <taxon>Campylobacterales</taxon>
        <taxon>Helicobacteraceae</taxon>
        <taxon>Helicobacter</taxon>
    </lineage>
</organism>
<evidence type="ECO:0000313" key="2">
    <source>
        <dbReference type="EMBL" id="MDA3968096.1"/>
    </source>
</evidence>
<dbReference type="EMBL" id="JAQHXR010000001">
    <property type="protein sequence ID" value="MDA3968096.1"/>
    <property type="molecule type" value="Genomic_DNA"/>
</dbReference>
<keyword evidence="3" id="KW-1185">Reference proteome</keyword>
<gene>
    <name evidence="2" type="ORF">PF021_00190</name>
</gene>
<proteinExistence type="predicted"/>
<feature type="region of interest" description="Disordered" evidence="1">
    <location>
        <begin position="220"/>
        <end position="245"/>
    </location>
</feature>
<dbReference type="RefSeq" id="WP_271020356.1">
    <property type="nucleotide sequence ID" value="NZ_JAQHXR010000001.1"/>
</dbReference>
<dbReference type="Proteomes" id="UP001210261">
    <property type="component" value="Unassembled WGS sequence"/>
</dbReference>
<evidence type="ECO:0000256" key="1">
    <source>
        <dbReference type="SAM" id="MobiDB-lite"/>
    </source>
</evidence>
<accession>A0ABT4VDG8</accession>
<sequence length="310" mass="36138">MVRFDLSYMNMQIQINQNNTNRSFGYKVDQDGFFDSNFNKATNIPDNIKIDANHINEFYQISANSNIRDYGHIDIVATLSNIYNDFSKIPSEQRAILAKEELEYREDVYGDFFSFRDEFLDENGNINESGEFFLLFNRIASLNENIIGTHSIRKQVEYDSELRNFIRKNSVYMIEGDNVLSGIMSHDINTSLELLSLTDKEKFKEKWLDALKEYKKKLATQDNTNNEDKPTKRKPIQGKSDNNETYVDENINKALQTLLESKFNKEKMLDILFGTNTNNINDDSMEIISEMNKNNVENKNNKKTNLDLKV</sequence>
<comment type="caution">
    <text evidence="2">The sequence shown here is derived from an EMBL/GenBank/DDBJ whole genome shotgun (WGS) entry which is preliminary data.</text>
</comment>
<reference evidence="2 3" key="1">
    <citation type="submission" date="2023-01" db="EMBL/GenBank/DDBJ databases">
        <title>Description of Helicobacter ibis sp. nov. isolated from faecal droppings of black-faced ibis (Theristicus melanopis).</title>
        <authorList>
            <person name="Lopez-Cantillo M."/>
            <person name="Vidal-Veuthey B."/>
            <person name="Mella A."/>
            <person name="De La Haba R."/>
            <person name="Collado L."/>
        </authorList>
    </citation>
    <scope>NUCLEOTIDE SEQUENCE [LARGE SCALE GENOMIC DNA]</scope>
    <source>
        <strain evidence="2 3">A82</strain>
    </source>
</reference>